<dbReference type="EMBL" id="CP108021">
    <property type="protein sequence ID" value="WUM20572.1"/>
    <property type="molecule type" value="Genomic_DNA"/>
</dbReference>
<name>A0AAU4K3L4_9NOCA</name>
<dbReference type="Proteomes" id="UP001432128">
    <property type="component" value="Chromosome"/>
</dbReference>
<proteinExistence type="predicted"/>
<organism evidence="1 2">
    <name type="scientific">Williamsia herbipolensis</name>
    <dbReference type="NCBI Taxonomy" id="1603258"/>
    <lineage>
        <taxon>Bacteria</taxon>
        <taxon>Bacillati</taxon>
        <taxon>Actinomycetota</taxon>
        <taxon>Actinomycetes</taxon>
        <taxon>Mycobacteriales</taxon>
        <taxon>Nocardiaceae</taxon>
        <taxon>Williamsia</taxon>
    </lineage>
</organism>
<evidence type="ECO:0000313" key="1">
    <source>
        <dbReference type="EMBL" id="WUM20572.1"/>
    </source>
</evidence>
<dbReference type="RefSeq" id="WP_328857843.1">
    <property type="nucleotide sequence ID" value="NZ_CP108021.1"/>
</dbReference>
<dbReference type="InterPro" id="IPR027417">
    <property type="entry name" value="P-loop_NTPase"/>
</dbReference>
<evidence type="ECO:0008006" key="3">
    <source>
        <dbReference type="Google" id="ProtNLM"/>
    </source>
</evidence>
<dbReference type="Gene3D" id="3.40.50.300">
    <property type="entry name" value="P-loop containing nucleotide triphosphate hydrolases"/>
    <property type="match status" value="1"/>
</dbReference>
<gene>
    <name evidence="1" type="ORF">OG579_01645</name>
</gene>
<reference evidence="1 2" key="1">
    <citation type="submission" date="2022-10" db="EMBL/GenBank/DDBJ databases">
        <title>The complete genomes of actinobacterial strains from the NBC collection.</title>
        <authorList>
            <person name="Joergensen T.S."/>
            <person name="Alvarez Arevalo M."/>
            <person name="Sterndorff E.B."/>
            <person name="Faurdal D."/>
            <person name="Vuksanovic O."/>
            <person name="Mourched A.-S."/>
            <person name="Charusanti P."/>
            <person name="Shaw S."/>
            <person name="Blin K."/>
            <person name="Weber T."/>
        </authorList>
    </citation>
    <scope>NUCLEOTIDE SEQUENCE [LARGE SCALE GENOMIC DNA]</scope>
    <source>
        <strain evidence="1 2">NBC_00319</strain>
    </source>
</reference>
<accession>A0AAU4K3L4</accession>
<protein>
    <recommendedName>
        <fullName evidence="3">Uridine kinase</fullName>
    </recommendedName>
</protein>
<dbReference type="KEGG" id="whr:OG579_01645"/>
<dbReference type="AlphaFoldDB" id="A0AAU4K3L4"/>
<sequence length="204" mass="22052">MPTYRPTTPDALVDLCVEVITRRPGVVVAGVDGADAARPTDLAERVAAALRATGRAAGVVAVGDYVRPASVRKEFGHTDAESYRTMWFDYAALDREVVTAVHRSGCWLPRLWDEATDRSPRDRPTTAAADQVLIIAGPMLLGHGLALSPTVRLEMSAAALGRRTPDADRWTVDALVEHSDDIGDVADITVRYDHPDRPAVRDGT</sequence>
<evidence type="ECO:0000313" key="2">
    <source>
        <dbReference type="Proteomes" id="UP001432128"/>
    </source>
</evidence>
<keyword evidence="2" id="KW-1185">Reference proteome</keyword>